<dbReference type="EMBL" id="JBEPMP010000001">
    <property type="protein sequence ID" value="MET3728262.1"/>
    <property type="molecule type" value="Genomic_DNA"/>
</dbReference>
<dbReference type="InterPro" id="IPR052544">
    <property type="entry name" value="Bacteriocin_Proc_Enz"/>
</dbReference>
<sequence>MNLDEFLYKLHYETDQITPPDWEVNWEDAPLPYKLYEGLPVIQLDSALPVSLSQANKPTLADLSHFLSYSYRITQISQTFPTNDASKSWTTYRRFVPSGGALYPNELYLYVRLEDFPTGIYHYDAAHHRLVCLRKGNFDSYLKRALGERCDITSCFAAVFISTFFWKNFFKYNNFSYRLQSLDAGFLIGQMLEVGKRKGFETGVYYHFLDSAINHLLGLDECEESVYAVMPLSLAHNMKWFNPITDDMITSEQISNELKPLRHKHYVRSKEIRPYPMLINLNSACKLQSFSSIKVFSEDFKNEADGPVLKLPSSEPLSYPFHSACAKRYSPGLDFVLKPLTINTLASLLKETVETSSYRNDLAQGMESLTSRIAMRFTTNSVDGLQNGMYELDRYSFQLKQLKLGDFRTALQDGLLSDFVNMPQIPLSFNISGRNDHYRKMFGYRGHRIQHMEVGILSHKLLIVASALNMNGHPILGFDVPWYNEIFNLQQSGRTSLLQIPIGYYRTHPRLQGRLHS</sequence>
<dbReference type="InterPro" id="IPR000415">
    <property type="entry name" value="Nitroreductase-like"/>
</dbReference>
<proteinExistence type="predicted"/>
<dbReference type="PANTHER" id="PTHR43745">
    <property type="entry name" value="NITROREDUCTASE MJ1384-RELATED"/>
    <property type="match status" value="1"/>
</dbReference>
<accession>A0ABV2LI46</accession>
<evidence type="ECO:0000313" key="2">
    <source>
        <dbReference type="Proteomes" id="UP001549097"/>
    </source>
</evidence>
<comment type="caution">
    <text evidence="1">The sequence shown here is derived from an EMBL/GenBank/DDBJ whole genome shotgun (WGS) entry which is preliminary data.</text>
</comment>
<dbReference type="CDD" id="cd02142">
    <property type="entry name" value="McbC_SagB-like_oxidoreductase"/>
    <property type="match status" value="1"/>
</dbReference>
<dbReference type="Proteomes" id="UP001549097">
    <property type="component" value="Unassembled WGS sequence"/>
</dbReference>
<dbReference type="NCBIfam" id="TIGR03605">
    <property type="entry name" value="antibiot_sagB"/>
    <property type="match status" value="1"/>
</dbReference>
<organism evidence="1 2">
    <name type="scientific">Fictibacillus halophilus</name>
    <dbReference type="NCBI Taxonomy" id="1610490"/>
    <lineage>
        <taxon>Bacteria</taxon>
        <taxon>Bacillati</taxon>
        <taxon>Bacillota</taxon>
        <taxon>Bacilli</taxon>
        <taxon>Bacillales</taxon>
        <taxon>Fictibacillaceae</taxon>
        <taxon>Fictibacillus</taxon>
    </lineage>
</organism>
<dbReference type="PANTHER" id="PTHR43745:SF2">
    <property type="entry name" value="NITROREDUCTASE MJ1384-RELATED"/>
    <property type="match status" value="1"/>
</dbReference>
<keyword evidence="2" id="KW-1185">Reference proteome</keyword>
<dbReference type="RefSeq" id="WP_198767424.1">
    <property type="nucleotide sequence ID" value="NZ_JAEACF010000001.1"/>
</dbReference>
<reference evidence="1 2" key="1">
    <citation type="submission" date="2024-06" db="EMBL/GenBank/DDBJ databases">
        <title>Genomic Encyclopedia of Type Strains, Phase IV (KMG-IV): sequencing the most valuable type-strain genomes for metagenomic binning, comparative biology and taxonomic classification.</title>
        <authorList>
            <person name="Goeker M."/>
        </authorList>
    </citation>
    <scope>NUCLEOTIDE SEQUENCE [LARGE SCALE GENOMIC DNA]</scope>
    <source>
        <strain evidence="1 2">DSM 100124</strain>
    </source>
</reference>
<dbReference type="Gene3D" id="3.40.109.10">
    <property type="entry name" value="NADH Oxidase"/>
    <property type="match status" value="2"/>
</dbReference>
<dbReference type="InterPro" id="IPR020051">
    <property type="entry name" value="SagB-type_dehydrogenase"/>
</dbReference>
<dbReference type="SUPFAM" id="SSF55469">
    <property type="entry name" value="FMN-dependent nitroreductase-like"/>
    <property type="match status" value="1"/>
</dbReference>
<gene>
    <name evidence="1" type="ORF">ABID52_001843</name>
</gene>
<protein>
    <submittedName>
        <fullName evidence="1">SagB-type dehydrogenase family enzyme</fullName>
    </submittedName>
</protein>
<name>A0ABV2LI46_9BACL</name>
<evidence type="ECO:0000313" key="1">
    <source>
        <dbReference type="EMBL" id="MET3728262.1"/>
    </source>
</evidence>